<dbReference type="GO" id="GO:0003964">
    <property type="term" value="F:RNA-directed DNA polymerase activity"/>
    <property type="evidence" value="ECO:0007669"/>
    <property type="project" value="UniProtKB-KW"/>
</dbReference>
<keyword evidence="2" id="KW-0695">RNA-directed DNA polymerase</keyword>
<evidence type="ECO:0000313" key="2">
    <source>
        <dbReference type="EMBL" id="GEW38798.1"/>
    </source>
</evidence>
<gene>
    <name evidence="2" type="ORF">Tci_210774</name>
</gene>
<organism evidence="2">
    <name type="scientific">Tanacetum cinerariifolium</name>
    <name type="common">Dalmatian daisy</name>
    <name type="synonym">Chrysanthemum cinerariifolium</name>
    <dbReference type="NCBI Taxonomy" id="118510"/>
    <lineage>
        <taxon>Eukaryota</taxon>
        <taxon>Viridiplantae</taxon>
        <taxon>Streptophyta</taxon>
        <taxon>Embryophyta</taxon>
        <taxon>Tracheophyta</taxon>
        <taxon>Spermatophyta</taxon>
        <taxon>Magnoliopsida</taxon>
        <taxon>eudicotyledons</taxon>
        <taxon>Gunneridae</taxon>
        <taxon>Pentapetalae</taxon>
        <taxon>asterids</taxon>
        <taxon>campanulids</taxon>
        <taxon>Asterales</taxon>
        <taxon>Asteraceae</taxon>
        <taxon>Asteroideae</taxon>
        <taxon>Anthemideae</taxon>
        <taxon>Anthemidinae</taxon>
        <taxon>Tanacetum</taxon>
    </lineage>
</organism>
<dbReference type="EMBL" id="BKCJ010056316">
    <property type="protein sequence ID" value="GEW38798.1"/>
    <property type="molecule type" value="Genomic_DNA"/>
</dbReference>
<keyword evidence="2" id="KW-0808">Transferase</keyword>
<dbReference type="PANTHER" id="PTHR24559">
    <property type="entry name" value="TRANSPOSON TY3-I GAG-POL POLYPROTEIN"/>
    <property type="match status" value="1"/>
</dbReference>
<feature type="domain" description="Reverse transcriptase" evidence="1">
    <location>
        <begin position="1"/>
        <end position="90"/>
    </location>
</feature>
<accession>A0A699GUQ3</accession>
<comment type="caution">
    <text evidence="2">The sequence shown here is derived from an EMBL/GenBank/DDBJ whole genome shotgun (WGS) entry which is preliminary data.</text>
</comment>
<sequence>MPVGLTNAPTVFMDLMNWVCKSYLDKLVIVFIDDVLIYLRGEKEYEEQLKLIVKLLKKEELYVKFSKCEFWILRVNTVFLTSLKFIKLRALKEPSGVLTYFAMRTISR</sequence>
<dbReference type="InterPro" id="IPR043128">
    <property type="entry name" value="Rev_trsase/Diguanyl_cyclase"/>
</dbReference>
<dbReference type="InterPro" id="IPR000477">
    <property type="entry name" value="RT_dom"/>
</dbReference>
<proteinExistence type="predicted"/>
<dbReference type="Pfam" id="PF00078">
    <property type="entry name" value="RVT_1"/>
    <property type="match status" value="1"/>
</dbReference>
<reference evidence="2" key="1">
    <citation type="journal article" date="2019" name="Sci. Rep.">
        <title>Draft genome of Tanacetum cinerariifolium, the natural source of mosquito coil.</title>
        <authorList>
            <person name="Yamashiro T."/>
            <person name="Shiraishi A."/>
            <person name="Satake H."/>
            <person name="Nakayama K."/>
        </authorList>
    </citation>
    <scope>NUCLEOTIDE SEQUENCE</scope>
</reference>
<protein>
    <submittedName>
        <fullName evidence="2">Putative reverse transcriptase domain-containing protein</fullName>
    </submittedName>
</protein>
<dbReference type="AlphaFoldDB" id="A0A699GUQ3"/>
<dbReference type="SUPFAM" id="SSF56672">
    <property type="entry name" value="DNA/RNA polymerases"/>
    <property type="match status" value="1"/>
</dbReference>
<dbReference type="InterPro" id="IPR053134">
    <property type="entry name" value="RNA-dir_DNA_polymerase"/>
</dbReference>
<evidence type="ECO:0000259" key="1">
    <source>
        <dbReference type="PROSITE" id="PS50878"/>
    </source>
</evidence>
<dbReference type="InterPro" id="IPR043502">
    <property type="entry name" value="DNA/RNA_pol_sf"/>
</dbReference>
<dbReference type="Gene3D" id="3.30.70.270">
    <property type="match status" value="1"/>
</dbReference>
<dbReference type="PANTHER" id="PTHR24559:SF427">
    <property type="entry name" value="RNA-DIRECTED DNA POLYMERASE"/>
    <property type="match status" value="1"/>
</dbReference>
<name>A0A699GUQ3_TANCI</name>
<keyword evidence="2" id="KW-0548">Nucleotidyltransferase</keyword>
<dbReference type="PROSITE" id="PS50878">
    <property type="entry name" value="RT_POL"/>
    <property type="match status" value="1"/>
</dbReference>